<proteinExistence type="predicted"/>
<gene>
    <name evidence="1" type="ORF">KIN20_001362</name>
</gene>
<name>A0AAD5LU01_PARTN</name>
<dbReference type="Proteomes" id="UP001196413">
    <property type="component" value="Unassembled WGS sequence"/>
</dbReference>
<comment type="caution">
    <text evidence="1">The sequence shown here is derived from an EMBL/GenBank/DDBJ whole genome shotgun (WGS) entry which is preliminary data.</text>
</comment>
<dbReference type="AlphaFoldDB" id="A0AAD5LU01"/>
<sequence>MTMMTMNKIDIRVLVRYCLKQKHWTRDVAKEICGAEGEDTASRVTVASGTSDLDLPHEFDFSLPPQLSSAVCVACNLLHEGEQLRLEFNQFLVTIIARSEERHRDN</sequence>
<dbReference type="EMBL" id="JAHQIW010000189">
    <property type="protein sequence ID" value="KAJ1346545.1"/>
    <property type="molecule type" value="Genomic_DNA"/>
</dbReference>
<accession>A0AAD5LU01</accession>
<protein>
    <submittedName>
        <fullName evidence="1">Uncharacterized protein</fullName>
    </submittedName>
</protein>
<keyword evidence="2" id="KW-1185">Reference proteome</keyword>
<organism evidence="1 2">
    <name type="scientific">Parelaphostrongylus tenuis</name>
    <name type="common">Meningeal worm</name>
    <dbReference type="NCBI Taxonomy" id="148309"/>
    <lineage>
        <taxon>Eukaryota</taxon>
        <taxon>Metazoa</taxon>
        <taxon>Ecdysozoa</taxon>
        <taxon>Nematoda</taxon>
        <taxon>Chromadorea</taxon>
        <taxon>Rhabditida</taxon>
        <taxon>Rhabditina</taxon>
        <taxon>Rhabditomorpha</taxon>
        <taxon>Strongyloidea</taxon>
        <taxon>Metastrongylidae</taxon>
        <taxon>Parelaphostrongylus</taxon>
    </lineage>
</organism>
<reference evidence="1" key="1">
    <citation type="submission" date="2021-06" db="EMBL/GenBank/DDBJ databases">
        <title>Parelaphostrongylus tenuis whole genome reference sequence.</title>
        <authorList>
            <person name="Garwood T.J."/>
            <person name="Larsen P.A."/>
            <person name="Fountain-Jones N.M."/>
            <person name="Garbe J.R."/>
            <person name="Macchietto M.G."/>
            <person name="Kania S.A."/>
            <person name="Gerhold R.W."/>
            <person name="Richards J.E."/>
            <person name="Wolf T.M."/>
        </authorList>
    </citation>
    <scope>NUCLEOTIDE SEQUENCE</scope>
    <source>
        <strain evidence="1">MNPRO001-30</strain>
        <tissue evidence="1">Meninges</tissue>
    </source>
</reference>
<evidence type="ECO:0000313" key="1">
    <source>
        <dbReference type="EMBL" id="KAJ1346545.1"/>
    </source>
</evidence>
<evidence type="ECO:0000313" key="2">
    <source>
        <dbReference type="Proteomes" id="UP001196413"/>
    </source>
</evidence>